<proteinExistence type="predicted"/>
<dbReference type="Pfam" id="PF05016">
    <property type="entry name" value="ParE_toxin"/>
    <property type="match status" value="1"/>
</dbReference>
<protein>
    <submittedName>
        <fullName evidence="2">Plasmid stabilization protein</fullName>
    </submittedName>
</protein>
<keyword evidence="1" id="KW-1277">Toxin-antitoxin system</keyword>
<evidence type="ECO:0000256" key="1">
    <source>
        <dbReference type="ARBA" id="ARBA00022649"/>
    </source>
</evidence>
<dbReference type="EMBL" id="JNCA01000018">
    <property type="protein sequence ID" value="KDN54826.1"/>
    <property type="molecule type" value="Genomic_DNA"/>
</dbReference>
<dbReference type="PATRIC" id="fig|1492738.3.peg.2065"/>
<dbReference type="InterPro" id="IPR007712">
    <property type="entry name" value="RelE/ParE_toxin"/>
</dbReference>
<accession>A0A066WLW8</accession>
<dbReference type="Proteomes" id="UP000027064">
    <property type="component" value="Unassembled WGS sequence"/>
</dbReference>
<dbReference type="Gene3D" id="3.30.2310.20">
    <property type="entry name" value="RelE-like"/>
    <property type="match status" value="1"/>
</dbReference>
<gene>
    <name evidence="2" type="ORF">FEM21_20770</name>
</gene>
<organism evidence="2 3">
    <name type="scientific">Flavobacterium seoulense</name>
    <dbReference type="NCBI Taxonomy" id="1492738"/>
    <lineage>
        <taxon>Bacteria</taxon>
        <taxon>Pseudomonadati</taxon>
        <taxon>Bacteroidota</taxon>
        <taxon>Flavobacteriia</taxon>
        <taxon>Flavobacteriales</taxon>
        <taxon>Flavobacteriaceae</taxon>
        <taxon>Flavobacterium</taxon>
    </lineage>
</organism>
<dbReference type="eggNOG" id="COG3668">
    <property type="taxonomic scope" value="Bacteria"/>
</dbReference>
<dbReference type="InterPro" id="IPR035093">
    <property type="entry name" value="RelE/ParE_toxin_dom_sf"/>
</dbReference>
<keyword evidence="3" id="KW-1185">Reference proteome</keyword>
<name>A0A066WLW8_9FLAO</name>
<dbReference type="STRING" id="1492738.FEM21_20770"/>
<sequence length="101" mass="11995">MMKREVVFSKNAEKSLIELLEYLELKWSVKVRDKFISKLYKSIYLIQNEPEIFPKSTTNTKILKCVVTKQTTLFYTYTAKRINVVALFDTRQNPNKLKDLK</sequence>
<comment type="caution">
    <text evidence="2">The sequence shown here is derived from an EMBL/GenBank/DDBJ whole genome shotgun (WGS) entry which is preliminary data.</text>
</comment>
<evidence type="ECO:0000313" key="3">
    <source>
        <dbReference type="Proteomes" id="UP000027064"/>
    </source>
</evidence>
<dbReference type="AlphaFoldDB" id="A0A066WLW8"/>
<reference evidence="2 3" key="1">
    <citation type="submission" date="2014-05" db="EMBL/GenBank/DDBJ databases">
        <title>Genome Sequence of Flavobacterium sp. EM1321.</title>
        <authorList>
            <person name="Shin S.-K."/>
            <person name="Yi H."/>
        </authorList>
    </citation>
    <scope>NUCLEOTIDE SEQUENCE [LARGE SCALE GENOMIC DNA]</scope>
    <source>
        <strain evidence="2 3">EM1321</strain>
    </source>
</reference>
<evidence type="ECO:0000313" key="2">
    <source>
        <dbReference type="EMBL" id="KDN54826.1"/>
    </source>
</evidence>